<name>A0A396JC49_MEDTR</name>
<dbReference type="AlphaFoldDB" id="A0A396JC49"/>
<evidence type="ECO:0000313" key="3">
    <source>
        <dbReference type="Proteomes" id="UP000265566"/>
    </source>
</evidence>
<sequence length="191" mass="21719">MRLISKENYKKLSTYMKESDAVSAIMKDFPPICKQDPLDVQMHYIKNHFATTGIKISLRDVLETMFGGALPVAKSRKTKRKVISMDAYLEEAYEQTSKKAKKDKKKKSYSEQIAGSELPTIQEEAQDLNVEEILENRTRSSKEAATSQAALEQPAIPKKKRKHAIRKLRMAADASEEEAATELVSRELRKK</sequence>
<gene>
    <name evidence="2" type="ORF">MtrunA17_Chr2g0305251</name>
</gene>
<dbReference type="Proteomes" id="UP000265566">
    <property type="component" value="Chromosome 2"/>
</dbReference>
<feature type="compositionally biased region" description="Basic residues" evidence="1">
    <location>
        <begin position="157"/>
        <end position="169"/>
    </location>
</feature>
<feature type="compositionally biased region" description="Basic residues" evidence="1">
    <location>
        <begin position="98"/>
        <end position="107"/>
    </location>
</feature>
<dbReference type="Gramene" id="rna9966">
    <property type="protein sequence ID" value="RHN74035.1"/>
    <property type="gene ID" value="gene9966"/>
</dbReference>
<proteinExistence type="predicted"/>
<protein>
    <submittedName>
        <fullName evidence="2">Uncharacterized protein</fullName>
    </submittedName>
</protein>
<organism evidence="2 3">
    <name type="scientific">Medicago truncatula</name>
    <name type="common">Barrel medic</name>
    <name type="synonym">Medicago tribuloides</name>
    <dbReference type="NCBI Taxonomy" id="3880"/>
    <lineage>
        <taxon>Eukaryota</taxon>
        <taxon>Viridiplantae</taxon>
        <taxon>Streptophyta</taxon>
        <taxon>Embryophyta</taxon>
        <taxon>Tracheophyta</taxon>
        <taxon>Spermatophyta</taxon>
        <taxon>Magnoliopsida</taxon>
        <taxon>eudicotyledons</taxon>
        <taxon>Gunneridae</taxon>
        <taxon>Pentapetalae</taxon>
        <taxon>rosids</taxon>
        <taxon>fabids</taxon>
        <taxon>Fabales</taxon>
        <taxon>Fabaceae</taxon>
        <taxon>Papilionoideae</taxon>
        <taxon>50 kb inversion clade</taxon>
        <taxon>NPAAA clade</taxon>
        <taxon>Hologalegina</taxon>
        <taxon>IRL clade</taxon>
        <taxon>Trifolieae</taxon>
        <taxon>Medicago</taxon>
    </lineage>
</organism>
<evidence type="ECO:0000313" key="2">
    <source>
        <dbReference type="EMBL" id="RHN74035.1"/>
    </source>
</evidence>
<comment type="caution">
    <text evidence="2">The sequence shown here is derived from an EMBL/GenBank/DDBJ whole genome shotgun (WGS) entry which is preliminary data.</text>
</comment>
<evidence type="ECO:0000256" key="1">
    <source>
        <dbReference type="SAM" id="MobiDB-lite"/>
    </source>
</evidence>
<reference evidence="3" key="1">
    <citation type="journal article" date="2018" name="Nat. Plants">
        <title>Whole-genome landscape of Medicago truncatula symbiotic genes.</title>
        <authorList>
            <person name="Pecrix Y."/>
            <person name="Staton S.E."/>
            <person name="Sallet E."/>
            <person name="Lelandais-Briere C."/>
            <person name="Moreau S."/>
            <person name="Carrere S."/>
            <person name="Blein T."/>
            <person name="Jardinaud M.F."/>
            <person name="Latrasse D."/>
            <person name="Zouine M."/>
            <person name="Zahm M."/>
            <person name="Kreplak J."/>
            <person name="Mayjonade B."/>
            <person name="Satge C."/>
            <person name="Perez M."/>
            <person name="Cauet S."/>
            <person name="Marande W."/>
            <person name="Chantry-Darmon C."/>
            <person name="Lopez-Roques C."/>
            <person name="Bouchez O."/>
            <person name="Berard A."/>
            <person name="Debelle F."/>
            <person name="Munos S."/>
            <person name="Bendahmane A."/>
            <person name="Berges H."/>
            <person name="Niebel A."/>
            <person name="Buitink J."/>
            <person name="Frugier F."/>
            <person name="Benhamed M."/>
            <person name="Crespi M."/>
            <person name="Gouzy J."/>
            <person name="Gamas P."/>
        </authorList>
    </citation>
    <scope>NUCLEOTIDE SEQUENCE [LARGE SCALE GENOMIC DNA]</scope>
    <source>
        <strain evidence="3">cv. Jemalong A17</strain>
    </source>
</reference>
<dbReference type="EMBL" id="PSQE01000002">
    <property type="protein sequence ID" value="RHN74035.1"/>
    <property type="molecule type" value="Genomic_DNA"/>
</dbReference>
<feature type="region of interest" description="Disordered" evidence="1">
    <location>
        <begin position="132"/>
        <end position="191"/>
    </location>
</feature>
<feature type="region of interest" description="Disordered" evidence="1">
    <location>
        <begin position="94"/>
        <end position="120"/>
    </location>
</feature>
<accession>A0A396JC49</accession>